<dbReference type="Proteomes" id="UP001164746">
    <property type="component" value="Chromosome 14"/>
</dbReference>
<sequence length="127" mass="14411">MFSRHQAIGKISQVTDVDLFYLGSRVLLAAMSCSDVISSILDQTSTGKFFIEIDGFLTNHVSYGIIALHRLGAQPERIKRFVDWYTPKLESAETDVGDDRSSEQQKGQRVAFYKIAKEYEKTIQTTR</sequence>
<dbReference type="EMBL" id="CP111025">
    <property type="protein sequence ID" value="WAR26843.1"/>
    <property type="molecule type" value="Genomic_DNA"/>
</dbReference>
<accession>A0ABY7G135</accession>
<proteinExistence type="predicted"/>
<protein>
    <submittedName>
        <fullName evidence="1">Uncharacterized protein</fullName>
    </submittedName>
</protein>
<evidence type="ECO:0000313" key="1">
    <source>
        <dbReference type="EMBL" id="WAR26843.1"/>
    </source>
</evidence>
<gene>
    <name evidence="1" type="ORF">MAR_012547</name>
</gene>
<name>A0ABY7G135_MYAAR</name>
<reference evidence="1" key="1">
    <citation type="submission" date="2022-11" db="EMBL/GenBank/DDBJ databases">
        <title>Centuries of genome instability and evolution in soft-shell clam transmissible cancer (bioRxiv).</title>
        <authorList>
            <person name="Hart S.F.M."/>
            <person name="Yonemitsu M.A."/>
            <person name="Giersch R.M."/>
            <person name="Beal B.F."/>
            <person name="Arriagada G."/>
            <person name="Davis B.W."/>
            <person name="Ostrander E.A."/>
            <person name="Goff S.P."/>
            <person name="Metzger M.J."/>
        </authorList>
    </citation>
    <scope>NUCLEOTIDE SEQUENCE</scope>
    <source>
        <strain evidence="1">MELC-2E11</strain>
        <tissue evidence="1">Siphon/mantle</tissue>
    </source>
</reference>
<evidence type="ECO:0000313" key="2">
    <source>
        <dbReference type="Proteomes" id="UP001164746"/>
    </source>
</evidence>
<keyword evidence="2" id="KW-1185">Reference proteome</keyword>
<organism evidence="1 2">
    <name type="scientific">Mya arenaria</name>
    <name type="common">Soft-shell clam</name>
    <dbReference type="NCBI Taxonomy" id="6604"/>
    <lineage>
        <taxon>Eukaryota</taxon>
        <taxon>Metazoa</taxon>
        <taxon>Spiralia</taxon>
        <taxon>Lophotrochozoa</taxon>
        <taxon>Mollusca</taxon>
        <taxon>Bivalvia</taxon>
        <taxon>Autobranchia</taxon>
        <taxon>Heteroconchia</taxon>
        <taxon>Euheterodonta</taxon>
        <taxon>Imparidentia</taxon>
        <taxon>Neoheterodontei</taxon>
        <taxon>Myida</taxon>
        <taxon>Myoidea</taxon>
        <taxon>Myidae</taxon>
        <taxon>Mya</taxon>
    </lineage>
</organism>